<dbReference type="GO" id="GO:0009011">
    <property type="term" value="F:alpha-1,4-glucan glucosyltransferase (ADP-glucose donor) activity"/>
    <property type="evidence" value="ECO:0007669"/>
    <property type="project" value="UniProtKB-UniRule"/>
</dbReference>
<dbReference type="InterPro" id="IPR001296">
    <property type="entry name" value="Glyco_trans_1"/>
</dbReference>
<feature type="binding site" evidence="8">
    <location>
        <position position="18"/>
    </location>
    <ligand>
        <name>ADP-alpha-D-glucose</name>
        <dbReference type="ChEBI" id="CHEBI:57498"/>
    </ligand>
</feature>
<dbReference type="CDD" id="cd03791">
    <property type="entry name" value="GT5_Glycogen_synthase_DULL1-like"/>
    <property type="match status" value="1"/>
</dbReference>
<evidence type="ECO:0000256" key="1">
    <source>
        <dbReference type="ARBA" id="ARBA00001478"/>
    </source>
</evidence>
<evidence type="ECO:0000256" key="8">
    <source>
        <dbReference type="HAMAP-Rule" id="MF_00484"/>
    </source>
</evidence>
<dbReference type="PANTHER" id="PTHR45825:SF11">
    <property type="entry name" value="ALPHA AMYLASE DOMAIN-CONTAINING PROTEIN"/>
    <property type="match status" value="1"/>
</dbReference>
<dbReference type="GO" id="GO:0005829">
    <property type="term" value="C:cytosol"/>
    <property type="evidence" value="ECO:0007669"/>
    <property type="project" value="TreeGrafter"/>
</dbReference>
<protein>
    <recommendedName>
        <fullName evidence="8">Glycogen synthase</fullName>
        <ecNumber evidence="8">2.4.1.21</ecNumber>
    </recommendedName>
    <alternativeName>
        <fullName evidence="8">Starch [bacterial glycogen] synthase</fullName>
    </alternativeName>
</protein>
<evidence type="ECO:0000256" key="4">
    <source>
        <dbReference type="ARBA" id="ARBA00010281"/>
    </source>
</evidence>
<comment type="similarity">
    <text evidence="4 8">Belongs to the glycosyltransferase 1 family. Bacterial/plant glycogen synthase subfamily.</text>
</comment>
<dbReference type="Gene3D" id="3.40.50.2000">
    <property type="entry name" value="Glycogen Phosphorylase B"/>
    <property type="match status" value="2"/>
</dbReference>
<organism evidence="11 12">
    <name type="scientific">Methylocella tundrae</name>
    <dbReference type="NCBI Taxonomy" id="227605"/>
    <lineage>
        <taxon>Bacteria</taxon>
        <taxon>Pseudomonadati</taxon>
        <taxon>Pseudomonadota</taxon>
        <taxon>Alphaproteobacteria</taxon>
        <taxon>Hyphomicrobiales</taxon>
        <taxon>Beijerinckiaceae</taxon>
        <taxon>Methylocella</taxon>
    </lineage>
</organism>
<comment type="function">
    <text evidence="2 8">Synthesizes alpha-1,4-glucan chains using ADP-glucose.</text>
</comment>
<dbReference type="EC" id="2.4.1.21" evidence="8"/>
<evidence type="ECO:0000256" key="5">
    <source>
        <dbReference type="ARBA" id="ARBA00022676"/>
    </source>
</evidence>
<evidence type="ECO:0000256" key="6">
    <source>
        <dbReference type="ARBA" id="ARBA00022679"/>
    </source>
</evidence>
<evidence type="ECO:0000259" key="10">
    <source>
        <dbReference type="Pfam" id="PF08323"/>
    </source>
</evidence>
<accession>A0A4U8YZ31</accession>
<dbReference type="Proteomes" id="UP000294360">
    <property type="component" value="Chromosome"/>
</dbReference>
<dbReference type="UniPathway" id="UPA00164"/>
<comment type="pathway">
    <text evidence="3 8">Glycan biosynthesis; glycogen biosynthesis.</text>
</comment>
<dbReference type="PANTHER" id="PTHR45825">
    <property type="entry name" value="GRANULE-BOUND STARCH SYNTHASE 1, CHLOROPLASTIC/AMYLOPLASTIC"/>
    <property type="match status" value="1"/>
</dbReference>
<evidence type="ECO:0000256" key="7">
    <source>
        <dbReference type="ARBA" id="ARBA00023056"/>
    </source>
</evidence>
<dbReference type="OrthoDB" id="9808590at2"/>
<gene>
    <name evidence="8 11" type="primary">glgA</name>
    <name evidence="11" type="ORF">MTUNDRAET4_1287</name>
</gene>
<dbReference type="AlphaFoldDB" id="A0A4U8YZ31"/>
<dbReference type="NCBIfam" id="NF010699">
    <property type="entry name" value="PRK14099.1"/>
    <property type="match status" value="1"/>
</dbReference>
<keyword evidence="5 8" id="KW-0328">Glycosyltransferase</keyword>
<dbReference type="GO" id="GO:0004373">
    <property type="term" value="F:alpha-1,4-glucan glucosyltransferase (UDP-glucose donor) activity"/>
    <property type="evidence" value="ECO:0007669"/>
    <property type="project" value="InterPro"/>
</dbReference>
<dbReference type="Pfam" id="PF08323">
    <property type="entry name" value="Glyco_transf_5"/>
    <property type="match status" value="1"/>
</dbReference>
<name>A0A4U8YZ31_METTU</name>
<dbReference type="GO" id="GO:0005978">
    <property type="term" value="P:glycogen biosynthetic process"/>
    <property type="evidence" value="ECO:0007669"/>
    <property type="project" value="UniProtKB-UniRule"/>
</dbReference>
<dbReference type="KEGG" id="mtun:MTUNDRAET4_1287"/>
<dbReference type="SUPFAM" id="SSF53756">
    <property type="entry name" value="UDP-Glycosyltransferase/glycogen phosphorylase"/>
    <property type="match status" value="1"/>
</dbReference>
<evidence type="ECO:0000313" key="12">
    <source>
        <dbReference type="Proteomes" id="UP000294360"/>
    </source>
</evidence>
<evidence type="ECO:0000313" key="11">
    <source>
        <dbReference type="EMBL" id="VFU08180.1"/>
    </source>
</evidence>
<keyword evidence="7 8" id="KW-0320">Glycogen biosynthesis</keyword>
<evidence type="ECO:0000256" key="3">
    <source>
        <dbReference type="ARBA" id="ARBA00004964"/>
    </source>
</evidence>
<evidence type="ECO:0000256" key="2">
    <source>
        <dbReference type="ARBA" id="ARBA00002764"/>
    </source>
</evidence>
<proteinExistence type="inferred from homology"/>
<keyword evidence="6 8" id="KW-0808">Transferase</keyword>
<dbReference type="HAMAP" id="MF_00484">
    <property type="entry name" value="Glycogen_synth"/>
    <property type="match status" value="1"/>
</dbReference>
<dbReference type="InterPro" id="IPR011835">
    <property type="entry name" value="GS/SS"/>
</dbReference>
<dbReference type="NCBIfam" id="TIGR02095">
    <property type="entry name" value="glgA"/>
    <property type="match status" value="1"/>
</dbReference>
<evidence type="ECO:0000259" key="9">
    <source>
        <dbReference type="Pfam" id="PF00534"/>
    </source>
</evidence>
<dbReference type="InterPro" id="IPR013534">
    <property type="entry name" value="Starch_synth_cat_dom"/>
</dbReference>
<reference evidence="11 12" key="1">
    <citation type="submission" date="2019-03" db="EMBL/GenBank/DDBJ databases">
        <authorList>
            <person name="Kox A.R. M."/>
        </authorList>
    </citation>
    <scope>NUCLEOTIDE SEQUENCE [LARGE SCALE GENOMIC DNA]</scope>
    <source>
        <strain evidence="11">MTUNDRAET4 annotated genome</strain>
    </source>
</reference>
<sequence>MSDVTVLAVVSEIFPLVKTGGLADVAGALPSALVPEGVEVVTLTPGYPAVMKAIIHAETVVEAEQIFGGEARVLRADAAGLDLFVLDAPHLFNRPGGPYAGPDGQDWPDNPFRFAALSRAGAQLALGFAPGFAPDVVHTHDWQAGLTAAYLHYDGRPRPGTVATIHNLAFQGQYPAELLGALGLPHEAFAIEGVEYYGMIGFLKAALALSDRITTVSPTYAAEIRTPDFGMGLDGLLRARGMAVTGILNGVDEDIWDPSIDPLIAEPFDVRTLARRPANKALLQRKFGLDVDPGALLFGVVSRLSWQKGQDLLLANLGVLERIGAQLVVLGSGDPDLEQQLLAAAAKQPRRIGALIGYDEATAHQIQAGADAILIPSRFEPCGLTQLCALRYGALPIVARVGGLADTIVDANEMALAAGLGTGLQFSPVTAEMLGATLERASRLWGEPEIWDELIENGMMTDVSWRRPAAAYAKLYRDLIRHRRAGLKFSTS</sequence>
<dbReference type="EMBL" id="LR536450">
    <property type="protein sequence ID" value="VFU08180.1"/>
    <property type="molecule type" value="Genomic_DNA"/>
</dbReference>
<feature type="domain" description="Glycosyl transferase family 1" evidence="9">
    <location>
        <begin position="293"/>
        <end position="445"/>
    </location>
</feature>
<dbReference type="Pfam" id="PF00534">
    <property type="entry name" value="Glycos_transf_1"/>
    <property type="match status" value="1"/>
</dbReference>
<comment type="catalytic activity">
    <reaction evidence="1 8">
        <text>[(1-&gt;4)-alpha-D-glucosyl](n) + ADP-alpha-D-glucose = [(1-&gt;4)-alpha-D-glucosyl](n+1) + ADP + H(+)</text>
        <dbReference type="Rhea" id="RHEA:18189"/>
        <dbReference type="Rhea" id="RHEA-COMP:9584"/>
        <dbReference type="Rhea" id="RHEA-COMP:9587"/>
        <dbReference type="ChEBI" id="CHEBI:15378"/>
        <dbReference type="ChEBI" id="CHEBI:15444"/>
        <dbReference type="ChEBI" id="CHEBI:57498"/>
        <dbReference type="ChEBI" id="CHEBI:456216"/>
        <dbReference type="EC" id="2.4.1.21"/>
    </reaction>
</comment>
<feature type="domain" description="Starch synthase catalytic" evidence="10">
    <location>
        <begin position="6"/>
        <end position="238"/>
    </location>
</feature>
<dbReference type="RefSeq" id="WP_134488063.1">
    <property type="nucleotide sequence ID" value="NZ_CP139089.1"/>
</dbReference>
<dbReference type="NCBIfam" id="NF001899">
    <property type="entry name" value="PRK00654.1-2"/>
    <property type="match status" value="1"/>
</dbReference>